<gene>
    <name evidence="1" type="ORF">GSTENG00021815001</name>
</gene>
<reference evidence="1" key="2">
    <citation type="submission" date="2004-02" db="EMBL/GenBank/DDBJ databases">
        <authorList>
            <consortium name="Genoscope"/>
            <consortium name="Whitehead Institute Centre for Genome Research"/>
        </authorList>
    </citation>
    <scope>NUCLEOTIDE SEQUENCE</scope>
</reference>
<comment type="caution">
    <text evidence="1">The sequence shown here is derived from an EMBL/GenBank/DDBJ whole genome shotgun (WGS) entry which is preliminary data.</text>
</comment>
<evidence type="ECO:0000313" key="1">
    <source>
        <dbReference type="EMBL" id="CAG02659.1"/>
    </source>
</evidence>
<accession>Q4S9M3</accession>
<protein>
    <submittedName>
        <fullName evidence="1">(spotted green pufferfish) hypothetical protein</fullName>
    </submittedName>
</protein>
<dbReference type="AlphaFoldDB" id="Q4S9M3"/>
<dbReference type="KEGG" id="tng:GSTEN00021815G001"/>
<reference evidence="1" key="1">
    <citation type="journal article" date="2004" name="Nature">
        <title>Genome duplication in the teleost fish Tetraodon nigroviridis reveals the early vertebrate proto-karyotype.</title>
        <authorList>
            <person name="Jaillon O."/>
            <person name="Aury J.-M."/>
            <person name="Brunet F."/>
            <person name="Petit J.-L."/>
            <person name="Stange-Thomann N."/>
            <person name="Mauceli E."/>
            <person name="Bouneau L."/>
            <person name="Fischer C."/>
            <person name="Ozouf-Costaz C."/>
            <person name="Bernot A."/>
            <person name="Nicaud S."/>
            <person name="Jaffe D."/>
            <person name="Fisher S."/>
            <person name="Lutfalla G."/>
            <person name="Dossat C."/>
            <person name="Segurens B."/>
            <person name="Dasilva C."/>
            <person name="Salanoubat M."/>
            <person name="Levy M."/>
            <person name="Boudet N."/>
            <person name="Castellano S."/>
            <person name="Anthouard V."/>
            <person name="Jubin C."/>
            <person name="Castelli V."/>
            <person name="Katinka M."/>
            <person name="Vacherie B."/>
            <person name="Biemont C."/>
            <person name="Skalli Z."/>
            <person name="Cattolico L."/>
            <person name="Poulain J."/>
            <person name="De Berardinis V."/>
            <person name="Cruaud C."/>
            <person name="Duprat S."/>
            <person name="Brottier P."/>
            <person name="Coutanceau J.-P."/>
            <person name="Gouzy J."/>
            <person name="Parra G."/>
            <person name="Lardier G."/>
            <person name="Chapple C."/>
            <person name="McKernan K.J."/>
            <person name="McEwan P."/>
            <person name="Bosak S."/>
            <person name="Kellis M."/>
            <person name="Volff J.-N."/>
            <person name="Guigo R."/>
            <person name="Zody M.C."/>
            <person name="Mesirov J."/>
            <person name="Lindblad-Toh K."/>
            <person name="Birren B."/>
            <person name="Nusbaum C."/>
            <person name="Kahn D."/>
            <person name="Robinson-Rechavi M."/>
            <person name="Laudet V."/>
            <person name="Schachter V."/>
            <person name="Quetier F."/>
            <person name="Saurin W."/>
            <person name="Scarpelli C."/>
            <person name="Wincker P."/>
            <person name="Lander E.S."/>
            <person name="Weissenbach J."/>
            <person name="Roest Crollius H."/>
        </authorList>
    </citation>
    <scope>NUCLEOTIDE SEQUENCE [LARGE SCALE GENOMIC DNA]</scope>
</reference>
<sequence>MASRCRSCTGPSRLRCKHSPLLRNPSALGGSL</sequence>
<dbReference type="OrthoDB" id="10593536at2759"/>
<name>Q4S9M3_TETNG</name>
<proteinExistence type="predicted"/>
<organism evidence="1">
    <name type="scientific">Tetraodon nigroviridis</name>
    <name type="common">Spotted green pufferfish</name>
    <name type="synonym">Chelonodon nigroviridis</name>
    <dbReference type="NCBI Taxonomy" id="99883"/>
    <lineage>
        <taxon>Eukaryota</taxon>
        <taxon>Metazoa</taxon>
        <taxon>Chordata</taxon>
        <taxon>Craniata</taxon>
        <taxon>Vertebrata</taxon>
        <taxon>Euteleostomi</taxon>
        <taxon>Actinopterygii</taxon>
        <taxon>Neopterygii</taxon>
        <taxon>Teleostei</taxon>
        <taxon>Neoteleostei</taxon>
        <taxon>Acanthomorphata</taxon>
        <taxon>Eupercaria</taxon>
        <taxon>Tetraodontiformes</taxon>
        <taxon>Tetradontoidea</taxon>
        <taxon>Tetraodontidae</taxon>
        <taxon>Tetraodon</taxon>
    </lineage>
</organism>
<dbReference type="EMBL" id="CAAE01014696">
    <property type="protein sequence ID" value="CAG02659.1"/>
    <property type="molecule type" value="Genomic_DNA"/>
</dbReference>